<dbReference type="GO" id="GO:0052621">
    <property type="term" value="F:diguanylate cyclase activity"/>
    <property type="evidence" value="ECO:0007669"/>
    <property type="project" value="TreeGrafter"/>
</dbReference>
<dbReference type="GO" id="GO:0043709">
    <property type="term" value="P:cell adhesion involved in single-species biofilm formation"/>
    <property type="evidence" value="ECO:0007669"/>
    <property type="project" value="TreeGrafter"/>
</dbReference>
<dbReference type="Pfam" id="PF00990">
    <property type="entry name" value="GGDEF"/>
    <property type="match status" value="1"/>
</dbReference>
<feature type="transmembrane region" description="Helical" evidence="2">
    <location>
        <begin position="99"/>
        <end position="117"/>
    </location>
</feature>
<protein>
    <recommendedName>
        <fullName evidence="3">GGDEF domain-containing protein</fullName>
    </recommendedName>
</protein>
<dbReference type="PATRIC" id="fig|1476583.3.peg.2403"/>
<name>A0A016QP72_9DEIO</name>
<evidence type="ECO:0000259" key="3">
    <source>
        <dbReference type="PROSITE" id="PS50887"/>
    </source>
</evidence>
<dbReference type="GO" id="GO:1902201">
    <property type="term" value="P:negative regulation of bacterial-type flagellum-dependent cell motility"/>
    <property type="evidence" value="ECO:0007669"/>
    <property type="project" value="TreeGrafter"/>
</dbReference>
<reference evidence="4 5" key="1">
    <citation type="submission" date="2014-03" db="EMBL/GenBank/DDBJ databases">
        <title>Draft genome sequence of Deinococcus phoenicis 1P10ME.</title>
        <authorList>
            <person name="Stepanov V.G."/>
            <person name="Vaishampayan P."/>
            <person name="Venkateswaran K."/>
            <person name="Fox G.E."/>
        </authorList>
    </citation>
    <scope>NUCLEOTIDE SEQUENCE [LARGE SCALE GENOMIC DNA]</scope>
    <source>
        <strain evidence="4 5">1P10ME</strain>
    </source>
</reference>
<dbReference type="SUPFAM" id="SSF55073">
    <property type="entry name" value="Nucleotide cyclase"/>
    <property type="match status" value="1"/>
</dbReference>
<evidence type="ECO:0000256" key="1">
    <source>
        <dbReference type="SAM" id="MobiDB-lite"/>
    </source>
</evidence>
<dbReference type="STRING" id="1476583.DEIPH_ctg037orf0011"/>
<dbReference type="SMART" id="SM00267">
    <property type="entry name" value="GGDEF"/>
    <property type="match status" value="1"/>
</dbReference>
<feature type="compositionally biased region" description="Low complexity" evidence="1">
    <location>
        <begin position="344"/>
        <end position="358"/>
    </location>
</feature>
<dbReference type="RefSeq" id="WP_051517342.1">
    <property type="nucleotide sequence ID" value="NZ_JHAC01000036.1"/>
</dbReference>
<feature type="transmembrane region" description="Helical" evidence="2">
    <location>
        <begin position="69"/>
        <end position="87"/>
    </location>
</feature>
<organism evidence="4 5">
    <name type="scientific">Deinococcus phoenicis</name>
    <dbReference type="NCBI Taxonomy" id="1476583"/>
    <lineage>
        <taxon>Bacteria</taxon>
        <taxon>Thermotogati</taxon>
        <taxon>Deinococcota</taxon>
        <taxon>Deinococci</taxon>
        <taxon>Deinococcales</taxon>
        <taxon>Deinococcaceae</taxon>
        <taxon>Deinococcus</taxon>
    </lineage>
</organism>
<dbReference type="CDD" id="cd01949">
    <property type="entry name" value="GGDEF"/>
    <property type="match status" value="1"/>
</dbReference>
<dbReference type="eggNOG" id="COG2199">
    <property type="taxonomic scope" value="Bacteria"/>
</dbReference>
<dbReference type="InterPro" id="IPR029787">
    <property type="entry name" value="Nucleotide_cyclase"/>
</dbReference>
<dbReference type="InterPro" id="IPR000160">
    <property type="entry name" value="GGDEF_dom"/>
</dbReference>
<accession>A0A016QP72</accession>
<dbReference type="PANTHER" id="PTHR45138:SF24">
    <property type="entry name" value="DIGUANYLATE CYCLASE DGCC-RELATED"/>
    <property type="match status" value="1"/>
</dbReference>
<feature type="transmembrane region" description="Helical" evidence="2">
    <location>
        <begin position="42"/>
        <end position="62"/>
    </location>
</feature>
<dbReference type="PANTHER" id="PTHR45138">
    <property type="entry name" value="REGULATORY COMPONENTS OF SENSORY TRANSDUCTION SYSTEM"/>
    <property type="match status" value="1"/>
</dbReference>
<dbReference type="Gene3D" id="3.30.70.270">
    <property type="match status" value="1"/>
</dbReference>
<keyword evidence="2" id="KW-1133">Transmembrane helix</keyword>
<sequence length="358" mass="38491">MPPAPLRPEDLPTRITRLYFRVLVPLLVGIVCWTMLTHPVSVPTLAFAGLLLLIAAAHQLLAPRWEWPLRLVATGAQVVYVLALALFGEQLGVRGNGQALSIVLLIAPMTVLAWSLLFSDHPRVGRVFSLALSLAATLLVRHWDNVNAQPEPGTAPLLLVVCLGTALFGWAVVRLQRRLLLGERDARRDPLTGLLNRRAFEEADAGPILPGVLAVLDIDHFKRVNDRHGHEAGDRVLRAVADVLLDTVAGCGEVYRWGGEEFVVCLPDTCAVGAPALLERVRREVAGRSFAAGQHVTLSIGLSRYGRGRPRRAAFASADAALRVAKDTGRDRMVAAPESPDLLPGAEAGAEEGPSPAG</sequence>
<evidence type="ECO:0000313" key="5">
    <source>
        <dbReference type="Proteomes" id="UP000020492"/>
    </source>
</evidence>
<gene>
    <name evidence="4" type="ORF">DEIPH_ctg037orf0011</name>
</gene>
<dbReference type="GO" id="GO:0005886">
    <property type="term" value="C:plasma membrane"/>
    <property type="evidence" value="ECO:0007669"/>
    <property type="project" value="TreeGrafter"/>
</dbReference>
<dbReference type="InterPro" id="IPR043128">
    <property type="entry name" value="Rev_trsase/Diguanyl_cyclase"/>
</dbReference>
<evidence type="ECO:0000256" key="2">
    <source>
        <dbReference type="SAM" id="Phobius"/>
    </source>
</evidence>
<keyword evidence="2" id="KW-0472">Membrane</keyword>
<dbReference type="NCBIfam" id="TIGR00254">
    <property type="entry name" value="GGDEF"/>
    <property type="match status" value="1"/>
</dbReference>
<proteinExistence type="predicted"/>
<dbReference type="EMBL" id="JHAC01000036">
    <property type="protein sequence ID" value="EYB67529.1"/>
    <property type="molecule type" value="Genomic_DNA"/>
</dbReference>
<feature type="transmembrane region" description="Helical" evidence="2">
    <location>
        <begin position="18"/>
        <end position="36"/>
    </location>
</feature>
<keyword evidence="2" id="KW-0812">Transmembrane</keyword>
<evidence type="ECO:0000313" key="4">
    <source>
        <dbReference type="EMBL" id="EYB67529.1"/>
    </source>
</evidence>
<feature type="transmembrane region" description="Helical" evidence="2">
    <location>
        <begin position="124"/>
        <end position="143"/>
    </location>
</feature>
<comment type="caution">
    <text evidence="4">The sequence shown here is derived from an EMBL/GenBank/DDBJ whole genome shotgun (WGS) entry which is preliminary data.</text>
</comment>
<feature type="domain" description="GGDEF" evidence="3">
    <location>
        <begin position="209"/>
        <end position="338"/>
    </location>
</feature>
<feature type="region of interest" description="Disordered" evidence="1">
    <location>
        <begin position="329"/>
        <end position="358"/>
    </location>
</feature>
<dbReference type="AlphaFoldDB" id="A0A016QP72"/>
<feature type="transmembrane region" description="Helical" evidence="2">
    <location>
        <begin position="155"/>
        <end position="173"/>
    </location>
</feature>
<dbReference type="PROSITE" id="PS50887">
    <property type="entry name" value="GGDEF"/>
    <property type="match status" value="1"/>
</dbReference>
<dbReference type="InterPro" id="IPR050469">
    <property type="entry name" value="Diguanylate_Cyclase"/>
</dbReference>
<dbReference type="Proteomes" id="UP000020492">
    <property type="component" value="Unassembled WGS sequence"/>
</dbReference>
<keyword evidence="5" id="KW-1185">Reference proteome</keyword>